<comment type="catalytic activity">
    <reaction evidence="4">
        <text>ADP-D-glycero-beta-D-manno-heptose = ADP-L-glycero-beta-D-manno-heptose</text>
        <dbReference type="Rhea" id="RHEA:17577"/>
        <dbReference type="ChEBI" id="CHEBI:59967"/>
        <dbReference type="ChEBI" id="CHEBI:61506"/>
        <dbReference type="EC" id="5.1.3.20"/>
    </reaction>
</comment>
<keyword evidence="1 4" id="KW-0521">NADP</keyword>
<dbReference type="GO" id="GO:0050661">
    <property type="term" value="F:NADP binding"/>
    <property type="evidence" value="ECO:0007669"/>
    <property type="project" value="InterPro"/>
</dbReference>
<feature type="binding site" evidence="4">
    <location>
        <position position="189"/>
    </location>
    <ligand>
        <name>NADP(+)</name>
        <dbReference type="ChEBI" id="CHEBI:58349"/>
    </ligand>
</feature>
<keyword evidence="7" id="KW-1185">Reference proteome</keyword>
<comment type="subunit">
    <text evidence="4">Homopentamer.</text>
</comment>
<comment type="cofactor">
    <cofactor evidence="4">
        <name>NADP(+)</name>
        <dbReference type="ChEBI" id="CHEBI:58349"/>
    </cofactor>
    <text evidence="4">Binds 1 NADP(+) per subunit.</text>
</comment>
<feature type="binding site" evidence="4">
    <location>
        <position position="180"/>
    </location>
    <ligand>
        <name>substrate</name>
    </ligand>
</feature>
<dbReference type="GO" id="GO:0097171">
    <property type="term" value="P:ADP-L-glycero-beta-D-manno-heptose biosynthetic process"/>
    <property type="evidence" value="ECO:0007669"/>
    <property type="project" value="UniProtKB-UniPathway"/>
</dbReference>
<reference evidence="7" key="1">
    <citation type="submission" date="2016-10" db="EMBL/GenBank/DDBJ databases">
        <authorList>
            <person name="Varghese N."/>
            <person name="Submissions S."/>
        </authorList>
    </citation>
    <scope>NUCLEOTIDE SEQUENCE [LARGE SCALE GENOMIC DNA]</scope>
    <source>
        <strain evidence="7">CGMCC 1.10683</strain>
    </source>
</reference>
<dbReference type="CDD" id="cd05248">
    <property type="entry name" value="ADP_GME_SDR_e"/>
    <property type="match status" value="1"/>
</dbReference>
<protein>
    <recommendedName>
        <fullName evidence="4">ADP-L-glycero-D-manno-heptose-6-epimerase</fullName>
        <ecNumber evidence="4">5.1.3.20</ecNumber>
    </recommendedName>
    <alternativeName>
        <fullName evidence="4">ADP-L-glycero-beta-D-manno-heptose-6-epimerase</fullName>
        <shortName evidence="4">ADP-glyceromanno-heptose 6-epimerase</shortName>
        <shortName evidence="4">ADP-hep 6-epimerase</shortName>
        <shortName evidence="4">AGME</shortName>
    </alternativeName>
</protein>
<feature type="binding site" evidence="4">
    <location>
        <position position="153"/>
    </location>
    <ligand>
        <name>NADP(+)</name>
        <dbReference type="ChEBI" id="CHEBI:58349"/>
    </ligand>
</feature>
<dbReference type="NCBIfam" id="TIGR02197">
    <property type="entry name" value="heptose_epim"/>
    <property type="match status" value="1"/>
</dbReference>
<dbReference type="InterPro" id="IPR036291">
    <property type="entry name" value="NAD(P)-bd_dom_sf"/>
</dbReference>
<accession>A0A1I6Q3E7</accession>
<feature type="binding site" evidence="4">
    <location>
        <position position="291"/>
    </location>
    <ligand>
        <name>substrate</name>
    </ligand>
</feature>
<feature type="binding site" evidence="4">
    <location>
        <begin position="212"/>
        <end position="215"/>
    </location>
    <ligand>
        <name>substrate</name>
    </ligand>
</feature>
<sequence length="333" mass="37117">MARRMILVTGGAGFIGSNIVARLCAADTADVVVCDRLEDAASGKWRNLAKHPIADFWQPEEMFERLERHADRVEAVVHMGAISSTTEPDADLILRTNFSLSRDLWDWCALRDARMVYASSAATYGDGEQGFEDADDLERLSRLKPLNAYGYSKYLFDQYAAKQADEGHAPSQWAGLKFFNVYGPNEYHKGGMKSVVAQIWPKVAADEAVTLFRSHNPAYADGGQMRDFVFVEDVVDIVDWLLETPGVSGVFNAGSGQARSFLDLANATFAAAGKSPRVEYVDTPLSIRDKYQYFTEARMERVRAAGYAGQSTPLEEGVRRYVQDFLMQADPYR</sequence>
<dbReference type="PANTHER" id="PTHR43103">
    <property type="entry name" value="NUCLEOSIDE-DIPHOSPHATE-SUGAR EPIMERASE"/>
    <property type="match status" value="1"/>
</dbReference>
<dbReference type="Pfam" id="PF01370">
    <property type="entry name" value="Epimerase"/>
    <property type="match status" value="1"/>
</dbReference>
<comment type="similarity">
    <text evidence="4">Belongs to the NAD(P)-dependent epimerase/dehydratase family. HldD subfamily.</text>
</comment>
<organism evidence="6 7">
    <name type="scientific">Brevundimonas viscosa</name>
    <dbReference type="NCBI Taxonomy" id="871741"/>
    <lineage>
        <taxon>Bacteria</taxon>
        <taxon>Pseudomonadati</taxon>
        <taxon>Pseudomonadota</taxon>
        <taxon>Alphaproteobacteria</taxon>
        <taxon>Caulobacterales</taxon>
        <taxon>Caulobacteraceae</taxon>
        <taxon>Brevundimonas</taxon>
    </lineage>
</organism>
<evidence type="ECO:0000259" key="5">
    <source>
        <dbReference type="Pfam" id="PF01370"/>
    </source>
</evidence>
<evidence type="ECO:0000256" key="4">
    <source>
        <dbReference type="HAMAP-Rule" id="MF_01601"/>
    </source>
</evidence>
<dbReference type="GO" id="GO:0005975">
    <property type="term" value="P:carbohydrate metabolic process"/>
    <property type="evidence" value="ECO:0007669"/>
    <property type="project" value="UniProtKB-UniRule"/>
</dbReference>
<dbReference type="AlphaFoldDB" id="A0A1I6Q3E7"/>
<dbReference type="InterPro" id="IPR001509">
    <property type="entry name" value="Epimerase_deHydtase"/>
</dbReference>
<feature type="binding site" evidence="4">
    <location>
        <position position="226"/>
    </location>
    <ligand>
        <name>substrate</name>
    </ligand>
</feature>
<dbReference type="Proteomes" id="UP000198788">
    <property type="component" value="Unassembled WGS sequence"/>
</dbReference>
<feature type="binding site" evidence="4">
    <location>
        <position position="44"/>
    </location>
    <ligand>
        <name>NADP(+)</name>
        <dbReference type="ChEBI" id="CHEBI:58349"/>
    </ligand>
</feature>
<comment type="domain">
    <text evidence="4">Contains a large N-terminal NADP-binding domain, and a smaller C-terminal substrate-binding domain.</text>
</comment>
<evidence type="ECO:0000313" key="7">
    <source>
        <dbReference type="Proteomes" id="UP000198788"/>
    </source>
</evidence>
<dbReference type="EMBL" id="FOZV01000002">
    <property type="protein sequence ID" value="SFS46953.1"/>
    <property type="molecule type" value="Genomic_DNA"/>
</dbReference>
<comment type="caution">
    <text evidence="4">Lacks conserved residue(s) required for the propagation of feature annotation.</text>
</comment>
<feature type="active site" description="Proton acceptor" evidence="4">
    <location>
        <position position="189"/>
    </location>
</feature>
<dbReference type="SUPFAM" id="SSF51735">
    <property type="entry name" value="NAD(P)-binding Rossmann-fold domains"/>
    <property type="match status" value="1"/>
</dbReference>
<keyword evidence="2 4" id="KW-0413">Isomerase</keyword>
<feature type="binding site" evidence="4">
    <location>
        <begin position="79"/>
        <end position="83"/>
    </location>
    <ligand>
        <name>NADP(+)</name>
        <dbReference type="ChEBI" id="CHEBI:58349"/>
    </ligand>
</feature>
<dbReference type="RefSeq" id="WP_218151423.1">
    <property type="nucleotide sequence ID" value="NZ_FOZV01000002.1"/>
</dbReference>
<feature type="binding site" evidence="4">
    <location>
        <position position="191"/>
    </location>
    <ligand>
        <name>substrate</name>
    </ligand>
</feature>
<dbReference type="STRING" id="871741.SAMN05192570_1525"/>
<evidence type="ECO:0000256" key="2">
    <source>
        <dbReference type="ARBA" id="ARBA00023235"/>
    </source>
</evidence>
<comment type="pathway">
    <text evidence="4">Nucleotide-sugar biosynthesis; ADP-L-glycero-beta-D-manno-heptose biosynthesis; ADP-L-glycero-beta-D-manno-heptose from D-glycero-beta-D-manno-heptose 7-phosphate: step 4/4.</text>
</comment>
<dbReference type="UniPathway" id="UPA00356">
    <property type="reaction ID" value="UER00440"/>
</dbReference>
<dbReference type="GO" id="GO:0008712">
    <property type="term" value="F:ADP-glyceromanno-heptose 6-epimerase activity"/>
    <property type="evidence" value="ECO:0007669"/>
    <property type="project" value="UniProtKB-UniRule"/>
</dbReference>
<evidence type="ECO:0000256" key="1">
    <source>
        <dbReference type="ARBA" id="ARBA00022857"/>
    </source>
</evidence>
<feature type="binding site" evidence="4">
    <location>
        <position position="198"/>
    </location>
    <ligand>
        <name>substrate</name>
    </ligand>
</feature>
<dbReference type="Gene3D" id="3.90.25.10">
    <property type="entry name" value="UDP-galactose 4-epimerase, domain 1"/>
    <property type="match status" value="1"/>
</dbReference>
<gene>
    <name evidence="4" type="primary">hldD</name>
    <name evidence="6" type="ORF">SAMN05192570_1525</name>
</gene>
<feature type="binding site" evidence="4">
    <location>
        <begin position="35"/>
        <end position="36"/>
    </location>
    <ligand>
        <name>NADP(+)</name>
        <dbReference type="ChEBI" id="CHEBI:58349"/>
    </ligand>
</feature>
<dbReference type="InterPro" id="IPR011912">
    <property type="entry name" value="Heptose_epim"/>
</dbReference>
<evidence type="ECO:0000256" key="3">
    <source>
        <dbReference type="ARBA" id="ARBA00023277"/>
    </source>
</evidence>
<keyword evidence="3 4" id="KW-0119">Carbohydrate metabolism</keyword>
<dbReference type="PANTHER" id="PTHR43103:SF3">
    <property type="entry name" value="ADP-L-GLYCERO-D-MANNO-HEPTOSE-6-EPIMERASE"/>
    <property type="match status" value="1"/>
</dbReference>
<feature type="binding site" evidence="4">
    <location>
        <begin position="14"/>
        <end position="15"/>
    </location>
    <ligand>
        <name>NADP(+)</name>
        <dbReference type="ChEBI" id="CHEBI:58349"/>
    </ligand>
</feature>
<dbReference type="HAMAP" id="MF_01601">
    <property type="entry name" value="Heptose_epimerase"/>
    <property type="match status" value="1"/>
</dbReference>
<evidence type="ECO:0000313" key="6">
    <source>
        <dbReference type="EMBL" id="SFS46953.1"/>
    </source>
</evidence>
<feature type="active site" description="Proton acceptor" evidence="4">
    <location>
        <position position="149"/>
    </location>
</feature>
<feature type="domain" description="NAD-dependent epimerase/dehydratase" evidence="5">
    <location>
        <begin position="6"/>
        <end position="254"/>
    </location>
</feature>
<proteinExistence type="inferred from homology"/>
<dbReference type="Gene3D" id="3.40.50.720">
    <property type="entry name" value="NAD(P)-binding Rossmann-like Domain"/>
    <property type="match status" value="1"/>
</dbReference>
<name>A0A1I6Q3E7_9CAUL</name>
<dbReference type="EC" id="5.1.3.20" evidence="4"/>
<feature type="binding site" evidence="4">
    <location>
        <position position="181"/>
    </location>
    <ligand>
        <name>NADP(+)</name>
        <dbReference type="ChEBI" id="CHEBI:58349"/>
    </ligand>
</feature>
<comment type="function">
    <text evidence="4">Catalyzes the interconversion between ADP-D-glycero-beta-D-manno-heptose and ADP-L-glycero-beta-D-manno-heptose via an epimerization at carbon 6 of the heptose.</text>
</comment>